<dbReference type="UniPathway" id="UPA00034">
    <property type="reaction ID" value="UER00015"/>
</dbReference>
<keyword evidence="5 9" id="KW-0418">Kinase</keyword>
<evidence type="ECO:0000256" key="5">
    <source>
        <dbReference type="ARBA" id="ARBA00022777"/>
    </source>
</evidence>
<dbReference type="Gene3D" id="1.20.120.1320">
    <property type="entry name" value="Aspartokinase, catalytic domain"/>
    <property type="match status" value="1"/>
</dbReference>
<keyword evidence="6 8" id="KW-0067">ATP-binding</keyword>
<evidence type="ECO:0000256" key="4">
    <source>
        <dbReference type="ARBA" id="ARBA00022741"/>
    </source>
</evidence>
<evidence type="ECO:0000256" key="6">
    <source>
        <dbReference type="ARBA" id="ARBA00022840"/>
    </source>
</evidence>
<dbReference type="PANTHER" id="PTHR21499:SF59">
    <property type="entry name" value="ASPARTOKINASE"/>
    <property type="match status" value="1"/>
</dbReference>
<proteinExistence type="inferred from homology"/>
<dbReference type="GO" id="GO:0004072">
    <property type="term" value="F:aspartate kinase activity"/>
    <property type="evidence" value="ECO:0007669"/>
    <property type="project" value="UniProtKB-EC"/>
</dbReference>
<reference evidence="12 13" key="1">
    <citation type="submission" date="2019-08" db="EMBL/GenBank/DDBJ databases">
        <title>Genome of Vicingus serpentipes NCIMB 15042.</title>
        <authorList>
            <person name="Bowman J.P."/>
        </authorList>
    </citation>
    <scope>NUCLEOTIDE SEQUENCE [LARGE SCALE GENOMIC DNA]</scope>
    <source>
        <strain evidence="12 13">NCIMB 15042</strain>
    </source>
</reference>
<dbReference type="UniPathway" id="UPA00050">
    <property type="reaction ID" value="UER00461"/>
</dbReference>
<dbReference type="OrthoDB" id="9799110at2"/>
<evidence type="ECO:0000256" key="3">
    <source>
        <dbReference type="ARBA" id="ARBA00022679"/>
    </source>
</evidence>
<dbReference type="InterPro" id="IPR001048">
    <property type="entry name" value="Asp/Glu/Uridylate_kinase"/>
</dbReference>
<dbReference type="GO" id="GO:0005829">
    <property type="term" value="C:cytosol"/>
    <property type="evidence" value="ECO:0007669"/>
    <property type="project" value="TreeGrafter"/>
</dbReference>
<feature type="binding site" evidence="8">
    <location>
        <begin position="5"/>
        <end position="8"/>
    </location>
    <ligand>
        <name>ATP</name>
        <dbReference type="ChEBI" id="CHEBI:30616"/>
    </ligand>
</feature>
<feature type="binding site" evidence="8">
    <location>
        <position position="120"/>
    </location>
    <ligand>
        <name>substrate</name>
    </ligand>
</feature>
<dbReference type="NCBIfam" id="TIGR00657">
    <property type="entry name" value="asp_kinases"/>
    <property type="match status" value="1"/>
</dbReference>
<dbReference type="PIRSF" id="PIRSF000726">
    <property type="entry name" value="Asp_kin"/>
    <property type="match status" value="1"/>
</dbReference>
<dbReference type="Proteomes" id="UP000321721">
    <property type="component" value="Unassembled WGS sequence"/>
</dbReference>
<dbReference type="Gene3D" id="3.40.1160.10">
    <property type="entry name" value="Acetylglutamate kinase-like"/>
    <property type="match status" value="1"/>
</dbReference>
<dbReference type="InterPro" id="IPR045865">
    <property type="entry name" value="ACT-like_dom_sf"/>
</dbReference>
<keyword evidence="3 9" id="KW-0808">Transferase</keyword>
<name>A0A5C6RY34_9FLAO</name>
<dbReference type="PANTHER" id="PTHR21499">
    <property type="entry name" value="ASPARTATE KINASE"/>
    <property type="match status" value="1"/>
</dbReference>
<evidence type="ECO:0000256" key="1">
    <source>
        <dbReference type="ARBA" id="ARBA00004766"/>
    </source>
</evidence>
<comment type="catalytic activity">
    <reaction evidence="7 9">
        <text>L-aspartate + ATP = 4-phospho-L-aspartate + ADP</text>
        <dbReference type="Rhea" id="RHEA:23776"/>
        <dbReference type="ChEBI" id="CHEBI:29991"/>
        <dbReference type="ChEBI" id="CHEBI:30616"/>
        <dbReference type="ChEBI" id="CHEBI:57535"/>
        <dbReference type="ChEBI" id="CHEBI:456216"/>
        <dbReference type="EC" id="2.7.2.4"/>
    </reaction>
</comment>
<organism evidence="12 13">
    <name type="scientific">Vicingus serpentipes</name>
    <dbReference type="NCBI Taxonomy" id="1926625"/>
    <lineage>
        <taxon>Bacteria</taxon>
        <taxon>Pseudomonadati</taxon>
        <taxon>Bacteroidota</taxon>
        <taxon>Flavobacteriia</taxon>
        <taxon>Flavobacteriales</taxon>
        <taxon>Vicingaceae</taxon>
        <taxon>Vicingus</taxon>
    </lineage>
</organism>
<evidence type="ECO:0000256" key="2">
    <source>
        <dbReference type="ARBA" id="ARBA00010122"/>
    </source>
</evidence>
<evidence type="ECO:0000313" key="13">
    <source>
        <dbReference type="Proteomes" id="UP000321721"/>
    </source>
</evidence>
<comment type="pathway">
    <text evidence="10">Amino-acid biosynthesis; L-methionine biosynthesis via de novo pathway; L-homoserine from L-aspartate: step 1/3.</text>
</comment>
<dbReference type="GO" id="GO:0009089">
    <property type="term" value="P:lysine biosynthetic process via diaminopimelate"/>
    <property type="evidence" value="ECO:0007669"/>
    <property type="project" value="UniProtKB-UniPathway"/>
</dbReference>
<dbReference type="InterPro" id="IPR036393">
    <property type="entry name" value="AceGlu_kinase-like_sf"/>
</dbReference>
<dbReference type="SUPFAM" id="SSF55021">
    <property type="entry name" value="ACT-like"/>
    <property type="match status" value="1"/>
</dbReference>
<dbReference type="GO" id="GO:0005524">
    <property type="term" value="F:ATP binding"/>
    <property type="evidence" value="ECO:0007669"/>
    <property type="project" value="UniProtKB-KW"/>
</dbReference>
<dbReference type="RefSeq" id="WP_147098470.1">
    <property type="nucleotide sequence ID" value="NZ_VOOS01000001.1"/>
</dbReference>
<dbReference type="InterPro" id="IPR001341">
    <property type="entry name" value="Asp_kinase"/>
</dbReference>
<keyword evidence="13" id="KW-1185">Reference proteome</keyword>
<comment type="caution">
    <text evidence="12">The sequence shown here is derived from an EMBL/GenBank/DDBJ whole genome shotgun (WGS) entry which is preliminary data.</text>
</comment>
<dbReference type="UniPathway" id="UPA00051">
    <property type="reaction ID" value="UER00462"/>
</dbReference>
<dbReference type="AlphaFoldDB" id="A0A5C6RY34"/>
<dbReference type="GO" id="GO:0009088">
    <property type="term" value="P:threonine biosynthetic process"/>
    <property type="evidence" value="ECO:0007669"/>
    <property type="project" value="UniProtKB-UniPathway"/>
</dbReference>
<dbReference type="GO" id="GO:0009090">
    <property type="term" value="P:homoserine biosynthetic process"/>
    <property type="evidence" value="ECO:0007669"/>
    <property type="project" value="TreeGrafter"/>
</dbReference>
<dbReference type="Gene3D" id="3.30.70.260">
    <property type="match status" value="2"/>
</dbReference>
<feature type="domain" description="Aspartate/glutamate/uridylate kinase" evidence="11">
    <location>
        <begin position="2"/>
        <end position="282"/>
    </location>
</feature>
<evidence type="ECO:0000313" key="12">
    <source>
        <dbReference type="EMBL" id="TXB67171.1"/>
    </source>
</evidence>
<dbReference type="EC" id="2.7.2.4" evidence="9"/>
<keyword evidence="4 8" id="KW-0547">Nucleotide-binding</keyword>
<sequence>MKVFKFGGASVKNAESVKNVAKVIQLYSENLIIVISAMGKTTNALEKVVESYMAQDGKCFDLLNESKDFHFEIMNELFADKSLKIFEDIHNTFVEIEWEIEDAPTRDFNYVYDQIVSVGELLSTKIVSAYLNSVNINTKWIDARDLIQTDNTHRDARIDWELTESCTTKTLAPLFNPNENTIIITQGFIGSSSELFTTTLGREGSDFSAGILAYCMNADSVTIWKDVPGMLNADPKWFDNTQKLSNISYHEAVELAYYGATVIHPKTIKPLQNKKIPLYVKSFVNPKEEGSIINQNTAKDAQIPSFIFKMNQMLISIGAKDYSFIMEDHLSHIFGLFAKHNVKINLMQNSAISFSIVTDNDKMKIPNLIEELKGEYKVLFNENLELVTIRHYDQQTIDRVTNNKTIIVEQKSRNTARMVMKNN</sequence>
<dbReference type="EMBL" id="VOOS01000001">
    <property type="protein sequence ID" value="TXB67171.1"/>
    <property type="molecule type" value="Genomic_DNA"/>
</dbReference>
<feature type="binding site" evidence="8">
    <location>
        <position position="42"/>
    </location>
    <ligand>
        <name>substrate</name>
    </ligand>
</feature>
<dbReference type="InterPro" id="IPR042199">
    <property type="entry name" value="AsparK_Bifunc_asparK/hSer_DH"/>
</dbReference>
<evidence type="ECO:0000259" key="11">
    <source>
        <dbReference type="Pfam" id="PF00696"/>
    </source>
</evidence>
<evidence type="ECO:0000256" key="7">
    <source>
        <dbReference type="ARBA" id="ARBA00047872"/>
    </source>
</evidence>
<evidence type="ECO:0000256" key="9">
    <source>
        <dbReference type="RuleBase" id="RU003448"/>
    </source>
</evidence>
<protein>
    <recommendedName>
        <fullName evidence="9">Aspartokinase</fullName>
        <ecNumber evidence="9">2.7.2.4</ecNumber>
    </recommendedName>
</protein>
<dbReference type="InterPro" id="IPR005260">
    <property type="entry name" value="Asp_kin_monofn"/>
</dbReference>
<comment type="pathway">
    <text evidence="1 10">Amino-acid biosynthesis; L-lysine biosynthesis via DAP pathway; (S)-tetrahydrodipicolinate from L-aspartate: step 1/4.</text>
</comment>
<comment type="similarity">
    <text evidence="2 9">Belongs to the aspartokinase family.</text>
</comment>
<evidence type="ECO:0000256" key="8">
    <source>
        <dbReference type="PIRSR" id="PIRSR000726-1"/>
    </source>
</evidence>
<evidence type="ECO:0000256" key="10">
    <source>
        <dbReference type="RuleBase" id="RU004249"/>
    </source>
</evidence>
<keyword evidence="10" id="KW-0028">Amino-acid biosynthesis</keyword>
<dbReference type="Pfam" id="PF00696">
    <property type="entry name" value="AA_kinase"/>
    <property type="match status" value="1"/>
</dbReference>
<comment type="pathway">
    <text evidence="10">Amino-acid biosynthesis; L-threonine biosynthesis; L-threonine from L-aspartate: step 1/5.</text>
</comment>
<dbReference type="SUPFAM" id="SSF53633">
    <property type="entry name" value="Carbamate kinase-like"/>
    <property type="match status" value="1"/>
</dbReference>
<accession>A0A5C6RY34</accession>
<gene>
    <name evidence="12" type="ORF">FRY74_03020</name>
</gene>